<accession>A0A559MBR5</accession>
<feature type="transmembrane region" description="Helical" evidence="3">
    <location>
        <begin position="62"/>
        <end position="80"/>
    </location>
</feature>
<evidence type="ECO:0000256" key="1">
    <source>
        <dbReference type="ARBA" id="ARBA00035112"/>
    </source>
</evidence>
<keyword evidence="3" id="KW-0472">Membrane</keyword>
<organism evidence="4 5">
    <name type="scientific">Lachnellula willkommii</name>
    <dbReference type="NCBI Taxonomy" id="215461"/>
    <lineage>
        <taxon>Eukaryota</taxon>
        <taxon>Fungi</taxon>
        <taxon>Dikarya</taxon>
        <taxon>Ascomycota</taxon>
        <taxon>Pezizomycotina</taxon>
        <taxon>Leotiomycetes</taxon>
        <taxon>Helotiales</taxon>
        <taxon>Lachnaceae</taxon>
        <taxon>Lachnellula</taxon>
    </lineage>
</organism>
<keyword evidence="3" id="KW-1133">Transmembrane helix</keyword>
<dbReference type="PANTHER" id="PTHR33365">
    <property type="entry name" value="YALI0B05434P"/>
    <property type="match status" value="1"/>
</dbReference>
<evidence type="ECO:0000313" key="5">
    <source>
        <dbReference type="Proteomes" id="UP000315522"/>
    </source>
</evidence>
<dbReference type="AlphaFoldDB" id="A0A559MBR5"/>
<reference evidence="4 5" key="1">
    <citation type="submission" date="2018-05" db="EMBL/GenBank/DDBJ databases">
        <title>Genome sequencing and assembly of the regulated plant pathogen Lachnellula willkommii and related sister species for the development of diagnostic species identification markers.</title>
        <authorList>
            <person name="Giroux E."/>
            <person name="Bilodeau G."/>
        </authorList>
    </citation>
    <scope>NUCLEOTIDE SEQUENCE [LARGE SCALE GENOMIC DNA]</scope>
    <source>
        <strain evidence="4 5">CBS 172.35</strain>
    </source>
</reference>
<sequence length="304" mass="34535">MGYHYLKFIQEKTMKQTKGYPAGQYSSVRGSSSDDDSKDGLLEKDQYVLGPKPSIWRRHRNMIILQIVLLALYSVVMYFVTAKLASNSSTGPDYSSTPAGKAVEWQSKTFVLGDRIQEKSKYSGRPSAAVDKAWHDLLNEENIRIEKEVIEALGRQDISVRVPEEDGFIGTLNVYHELHCIKRLHQYMYQEIYWKGLDDTQREMNRLHNEHCLDFLRQAAICHGDVGLITYQWNPHDRIPVANATTHQCVNWEKIETWTKDRTVDMLKPGWLVHPTLGLAYDDGKGDNIGAATGSDGPGGHMHG</sequence>
<gene>
    <name evidence="4" type="primary">cctO_2</name>
    <name evidence="4" type="ORF">LAWI1_G004724</name>
</gene>
<feature type="region of interest" description="Disordered" evidence="2">
    <location>
        <begin position="20"/>
        <end position="39"/>
    </location>
</feature>
<evidence type="ECO:0000256" key="2">
    <source>
        <dbReference type="SAM" id="MobiDB-lite"/>
    </source>
</evidence>
<evidence type="ECO:0000256" key="3">
    <source>
        <dbReference type="SAM" id="Phobius"/>
    </source>
</evidence>
<dbReference type="PANTHER" id="PTHR33365:SF7">
    <property type="entry name" value="TAT PATHWAY SIGNAL SEQUENCE"/>
    <property type="match status" value="1"/>
</dbReference>
<protein>
    <submittedName>
        <fullName evidence="4">Cyclochlorotine biosynthesis protein</fullName>
    </submittedName>
</protein>
<keyword evidence="3" id="KW-0812">Transmembrane</keyword>
<comment type="caution">
    <text evidence="4">The sequence shown here is derived from an EMBL/GenBank/DDBJ whole genome shotgun (WGS) entry which is preliminary data.</text>
</comment>
<dbReference type="Pfam" id="PF11807">
    <property type="entry name" value="UstYa"/>
    <property type="match status" value="1"/>
</dbReference>
<dbReference type="InterPro" id="IPR021765">
    <property type="entry name" value="UstYa-like"/>
</dbReference>
<name>A0A559MBR5_9HELO</name>
<comment type="similarity">
    <text evidence="1">Belongs to the ustYa family.</text>
</comment>
<dbReference type="EMBL" id="QGML01000879">
    <property type="protein sequence ID" value="TVY90400.1"/>
    <property type="molecule type" value="Genomic_DNA"/>
</dbReference>
<dbReference type="GO" id="GO:0043386">
    <property type="term" value="P:mycotoxin biosynthetic process"/>
    <property type="evidence" value="ECO:0007669"/>
    <property type="project" value="InterPro"/>
</dbReference>
<evidence type="ECO:0000313" key="4">
    <source>
        <dbReference type="EMBL" id="TVY90400.1"/>
    </source>
</evidence>
<dbReference type="Proteomes" id="UP000315522">
    <property type="component" value="Unassembled WGS sequence"/>
</dbReference>
<proteinExistence type="inferred from homology"/>
<keyword evidence="5" id="KW-1185">Reference proteome</keyword>